<gene>
    <name evidence="2" type="ORF">CCAE0312_LOCUS6065</name>
    <name evidence="3" type="ORF">CCAE0312_LOCUS6066</name>
</gene>
<sequence length="197" mass="22740">MTVISVDGTGRKVQIEVKEGKTIQHLGIRVEFIGSIEMLYDRENSQEFTSLVRELEDPGALSGLRRFPFVFTDVEKSYESYSGINVRLRYFVRVTILRSQYTPNIMKEFDIVVLHAKKEPIENPPIRMEVGIEDSLHIEFEYVRSSFHLRDVVIGKIYFLLVCIPVSTVGGKKMRVGEKRAELARFTEQDGYPERFG</sequence>
<evidence type="ECO:0000313" key="2">
    <source>
        <dbReference type="EMBL" id="CAD9233977.1"/>
    </source>
</evidence>
<dbReference type="EMBL" id="HBGH01010889">
    <property type="protein sequence ID" value="CAD9233977.1"/>
    <property type="molecule type" value="Transcribed_RNA"/>
</dbReference>
<dbReference type="GO" id="GO:0006886">
    <property type="term" value="P:intracellular protein transport"/>
    <property type="evidence" value="ECO:0007669"/>
    <property type="project" value="InterPro"/>
</dbReference>
<name>A0A6T6CKI1_9RHOD</name>
<evidence type="ECO:0008006" key="4">
    <source>
        <dbReference type="Google" id="ProtNLM"/>
    </source>
</evidence>
<comment type="similarity">
    <text evidence="1">Belongs to the VPS26 family.</text>
</comment>
<dbReference type="EMBL" id="HBGH01010890">
    <property type="protein sequence ID" value="CAD9233978.1"/>
    <property type="molecule type" value="Transcribed_RNA"/>
</dbReference>
<accession>A0A6T6CKI1</accession>
<reference evidence="2" key="1">
    <citation type="submission" date="2021-01" db="EMBL/GenBank/DDBJ databases">
        <authorList>
            <person name="Corre E."/>
            <person name="Pelletier E."/>
            <person name="Niang G."/>
            <person name="Scheremetjew M."/>
            <person name="Finn R."/>
            <person name="Kale V."/>
            <person name="Holt S."/>
            <person name="Cochrane G."/>
            <person name="Meng A."/>
            <person name="Brown T."/>
            <person name="Cohen L."/>
        </authorList>
    </citation>
    <scope>NUCLEOTIDE SEQUENCE</scope>
    <source>
        <strain evidence="2">SAG 36.94</strain>
    </source>
</reference>
<protein>
    <recommendedName>
        <fullName evidence="4">Vacuolar protein sorting-associated protein 26</fullName>
    </recommendedName>
</protein>
<evidence type="ECO:0000313" key="3">
    <source>
        <dbReference type="EMBL" id="CAD9233978.1"/>
    </source>
</evidence>
<dbReference type="Gene3D" id="2.60.40.640">
    <property type="match status" value="2"/>
</dbReference>
<dbReference type="InterPro" id="IPR014752">
    <property type="entry name" value="Arrestin-like_C"/>
</dbReference>
<dbReference type="PANTHER" id="PTHR12233">
    <property type="entry name" value="VACUOLAR PROTEIN SORTING 26 RELATED"/>
    <property type="match status" value="1"/>
</dbReference>
<dbReference type="InterPro" id="IPR028934">
    <property type="entry name" value="Vps26-related"/>
</dbReference>
<dbReference type="Pfam" id="PF03643">
    <property type="entry name" value="Vps26"/>
    <property type="match status" value="1"/>
</dbReference>
<proteinExistence type="inferred from homology"/>
<evidence type="ECO:0000256" key="1">
    <source>
        <dbReference type="ARBA" id="ARBA00009100"/>
    </source>
</evidence>
<organism evidence="2">
    <name type="scientific">Compsopogon caeruleus</name>
    <dbReference type="NCBI Taxonomy" id="31354"/>
    <lineage>
        <taxon>Eukaryota</taxon>
        <taxon>Rhodophyta</taxon>
        <taxon>Compsopogonophyceae</taxon>
        <taxon>Compsopogonales</taxon>
        <taxon>Compsopogonaceae</taxon>
        <taxon>Compsopogon</taxon>
    </lineage>
</organism>
<dbReference type="AlphaFoldDB" id="A0A6T6CKI1"/>